<dbReference type="EMBL" id="BGZO01000020">
    <property type="protein sequence ID" value="GBR76269.1"/>
    <property type="molecule type" value="Genomic_DNA"/>
</dbReference>
<dbReference type="EC" id="4.1.1.23" evidence="7"/>
<evidence type="ECO:0000256" key="1">
    <source>
        <dbReference type="ARBA" id="ARBA00004861"/>
    </source>
</evidence>
<evidence type="ECO:0000256" key="3">
    <source>
        <dbReference type="ARBA" id="ARBA00022793"/>
    </source>
</evidence>
<dbReference type="Pfam" id="PF00215">
    <property type="entry name" value="OMPdecase"/>
    <property type="match status" value="1"/>
</dbReference>
<feature type="domain" description="Orotidine 5'-phosphate decarboxylase" evidence="8">
    <location>
        <begin position="18"/>
        <end position="250"/>
    </location>
</feature>
<dbReference type="Proteomes" id="UP000275925">
    <property type="component" value="Unassembled WGS sequence"/>
</dbReference>
<keyword evidence="10" id="KW-1185">Reference proteome</keyword>
<keyword evidence="3" id="KW-0210">Decarboxylase</keyword>
<dbReference type="GO" id="GO:0006207">
    <property type="term" value="P:'de novo' pyrimidine nucleobase biosynthetic process"/>
    <property type="evidence" value="ECO:0007669"/>
    <property type="project" value="InterPro"/>
</dbReference>
<dbReference type="CDD" id="cd04725">
    <property type="entry name" value="OMP_decarboxylase_like"/>
    <property type="match status" value="1"/>
</dbReference>
<organism evidence="9 10">
    <name type="scientific">Candidatus Termititenax persephonae</name>
    <dbReference type="NCBI Taxonomy" id="2218525"/>
    <lineage>
        <taxon>Bacteria</taxon>
        <taxon>Bacillati</taxon>
        <taxon>Candidatus Margulisiibacteriota</taxon>
        <taxon>Candidatus Termititenacia</taxon>
        <taxon>Candidatus Termititenacales</taxon>
        <taxon>Candidatus Termititenacaceae</taxon>
        <taxon>Candidatus Termititenax</taxon>
    </lineage>
</organism>
<evidence type="ECO:0000313" key="10">
    <source>
        <dbReference type="Proteomes" id="UP000275925"/>
    </source>
</evidence>
<dbReference type="PANTHER" id="PTHR43375">
    <property type="entry name" value="OROTIDINE 5'-PHOSPHATE DECARBOXYLASE"/>
    <property type="match status" value="1"/>
</dbReference>
<dbReference type="InterPro" id="IPR011995">
    <property type="entry name" value="OMPdecase_type-2"/>
</dbReference>
<evidence type="ECO:0000256" key="6">
    <source>
        <dbReference type="ARBA" id="ARBA00049157"/>
    </source>
</evidence>
<evidence type="ECO:0000313" key="9">
    <source>
        <dbReference type="EMBL" id="GBR76269.1"/>
    </source>
</evidence>
<dbReference type="UniPathway" id="UPA00070">
    <property type="reaction ID" value="UER00120"/>
</dbReference>
<evidence type="ECO:0000256" key="7">
    <source>
        <dbReference type="NCBIfam" id="TIGR02127"/>
    </source>
</evidence>
<dbReference type="InterPro" id="IPR011060">
    <property type="entry name" value="RibuloseP-bd_barrel"/>
</dbReference>
<comment type="similarity">
    <text evidence="2">Belongs to the OMP decarboxylase family. Type 2 subfamily.</text>
</comment>
<evidence type="ECO:0000256" key="4">
    <source>
        <dbReference type="ARBA" id="ARBA00022975"/>
    </source>
</evidence>
<comment type="pathway">
    <text evidence="1">Pyrimidine metabolism; UMP biosynthesis via de novo pathway; UMP from orotate: step 2/2.</text>
</comment>
<reference evidence="9 10" key="1">
    <citation type="journal article" date="2019" name="ISME J.">
        <title>Genome analyses of uncultured TG2/ZB3 bacteria in 'Margulisbacteria' specifically attached to ectosymbiotic spirochetes of protists in the termite gut.</title>
        <authorList>
            <person name="Utami Y.D."/>
            <person name="Kuwahara H."/>
            <person name="Igai K."/>
            <person name="Murakami T."/>
            <person name="Sugaya K."/>
            <person name="Morikawa T."/>
            <person name="Nagura Y."/>
            <person name="Yuki M."/>
            <person name="Deevong P."/>
            <person name="Inoue T."/>
            <person name="Kihara K."/>
            <person name="Lo N."/>
            <person name="Yamada A."/>
            <person name="Ohkuma M."/>
            <person name="Hongoh Y."/>
        </authorList>
    </citation>
    <scope>NUCLEOTIDE SEQUENCE [LARGE SCALE GENOMIC DNA]</scope>
    <source>
        <strain evidence="9">NkOx7-02</strain>
    </source>
</reference>
<dbReference type="SMART" id="SM00934">
    <property type="entry name" value="OMPdecase"/>
    <property type="match status" value="1"/>
</dbReference>
<comment type="catalytic activity">
    <reaction evidence="6">
        <text>orotidine 5'-phosphate + H(+) = UMP + CO2</text>
        <dbReference type="Rhea" id="RHEA:11596"/>
        <dbReference type="ChEBI" id="CHEBI:15378"/>
        <dbReference type="ChEBI" id="CHEBI:16526"/>
        <dbReference type="ChEBI" id="CHEBI:57538"/>
        <dbReference type="ChEBI" id="CHEBI:57865"/>
        <dbReference type="EC" id="4.1.1.23"/>
    </reaction>
</comment>
<gene>
    <name evidence="9" type="primary">pyrF</name>
    <name evidence="9" type="ORF">NO2_0843</name>
</gene>
<dbReference type="GO" id="GO:0044205">
    <property type="term" value="P:'de novo' UMP biosynthetic process"/>
    <property type="evidence" value="ECO:0007669"/>
    <property type="project" value="UniProtKB-UniPathway"/>
</dbReference>
<dbReference type="AlphaFoldDB" id="A0A388THD4"/>
<dbReference type="NCBIfam" id="TIGR02127">
    <property type="entry name" value="pyrF_sub2"/>
    <property type="match status" value="1"/>
</dbReference>
<accession>A0A388THD4</accession>
<comment type="caution">
    <text evidence="9">The sequence shown here is derived from an EMBL/GenBank/DDBJ whole genome shotgun (WGS) entry which is preliminary data.</text>
</comment>
<dbReference type="InterPro" id="IPR013785">
    <property type="entry name" value="Aldolase_TIM"/>
</dbReference>
<name>A0A388THD4_9BACT</name>
<dbReference type="SUPFAM" id="SSF51366">
    <property type="entry name" value="Ribulose-phoshate binding barrel"/>
    <property type="match status" value="1"/>
</dbReference>
<dbReference type="PANTHER" id="PTHR43375:SF1">
    <property type="entry name" value="OROTIDINE 5'-PHOSPHATE DECARBOXYLASE"/>
    <property type="match status" value="1"/>
</dbReference>
<keyword evidence="5" id="KW-0456">Lyase</keyword>
<sequence>MNKFLDKINKRIAERKTFVCVGLDTDIAKIPARFQKSPEPLLEFNKYIIAATQDYAACYKPNLAFYEMHGLSGWQALAATLKCIPPEIPVILDAKRGDIGNTSQAYAQAVFAEFGADAVTLAPYMGEDSITPFLAYKENYSFVLCLTSNQGSQDFQKPDLYKKVAAKIQDWHARYGNCGAVVGATHPQEISGIREIIPEAFLLIPGIGVQGGDLDSTIRAAQNTQNSGFIINSSRGIIYAENPRIEAEKLRDAINQLI</sequence>
<evidence type="ECO:0000259" key="8">
    <source>
        <dbReference type="SMART" id="SM00934"/>
    </source>
</evidence>
<keyword evidence="4" id="KW-0665">Pyrimidine biosynthesis</keyword>
<evidence type="ECO:0000256" key="5">
    <source>
        <dbReference type="ARBA" id="ARBA00023239"/>
    </source>
</evidence>
<protein>
    <recommendedName>
        <fullName evidence="7">Orotidine-5'-phosphate decarboxylase</fullName>
        <ecNumber evidence="7">4.1.1.23</ecNumber>
    </recommendedName>
</protein>
<proteinExistence type="inferred from homology"/>
<dbReference type="GO" id="GO:0004590">
    <property type="term" value="F:orotidine-5'-phosphate decarboxylase activity"/>
    <property type="evidence" value="ECO:0007669"/>
    <property type="project" value="UniProtKB-UniRule"/>
</dbReference>
<evidence type="ECO:0000256" key="2">
    <source>
        <dbReference type="ARBA" id="ARBA00008847"/>
    </source>
</evidence>
<dbReference type="Gene3D" id="3.20.20.70">
    <property type="entry name" value="Aldolase class I"/>
    <property type="match status" value="1"/>
</dbReference>
<dbReference type="InterPro" id="IPR001754">
    <property type="entry name" value="OMPdeCOase_dom"/>
</dbReference>